<name>A0A1R1Y739_9FUNG</name>
<dbReference type="OrthoDB" id="10402886at2759"/>
<feature type="non-terminal residue" evidence="1">
    <location>
        <position position="175"/>
    </location>
</feature>
<protein>
    <recommendedName>
        <fullName evidence="3">Retrotransposon gag domain-containing protein</fullName>
    </recommendedName>
</protein>
<sequence length="175" mass="20047">MSAEKLNSLLTAMKENINIIDSNIQEIFLKRLNAQSDEQYANFTSEINDLNADEISNEIAPVVDFNEDQFFVPKNIPKFKNGFGSIQDIDEFIVVFENCLASNGLNPSTHGARLITNCLSFSDLQWLQNRVPNNSTWTEIVPHMKEIFGDPEKEARALNQLWNSKMYHNETITEF</sequence>
<comment type="caution">
    <text evidence="1">The sequence shown here is derived from an EMBL/GenBank/DDBJ whole genome shotgun (WGS) entry which is preliminary data.</text>
</comment>
<evidence type="ECO:0000313" key="1">
    <source>
        <dbReference type="EMBL" id="OMJ22476.1"/>
    </source>
</evidence>
<dbReference type="EMBL" id="LSSM01002248">
    <property type="protein sequence ID" value="OMJ22476.1"/>
    <property type="molecule type" value="Genomic_DNA"/>
</dbReference>
<evidence type="ECO:0008006" key="3">
    <source>
        <dbReference type="Google" id="ProtNLM"/>
    </source>
</evidence>
<reference evidence="2" key="1">
    <citation type="submission" date="2017-01" db="EMBL/GenBank/DDBJ databases">
        <authorList>
            <person name="Wang Y."/>
            <person name="White M."/>
            <person name="Kvist S."/>
            <person name="Moncalvo J.-M."/>
        </authorList>
    </citation>
    <scope>NUCLEOTIDE SEQUENCE [LARGE SCALE GENOMIC DNA]</scope>
    <source>
        <strain evidence="2">ID-206-W2</strain>
    </source>
</reference>
<evidence type="ECO:0000313" key="2">
    <source>
        <dbReference type="Proteomes" id="UP000187429"/>
    </source>
</evidence>
<gene>
    <name evidence="1" type="ORF">AYI69_g5371</name>
</gene>
<organism evidence="1 2">
    <name type="scientific">Smittium culicis</name>
    <dbReference type="NCBI Taxonomy" id="133412"/>
    <lineage>
        <taxon>Eukaryota</taxon>
        <taxon>Fungi</taxon>
        <taxon>Fungi incertae sedis</taxon>
        <taxon>Zoopagomycota</taxon>
        <taxon>Kickxellomycotina</taxon>
        <taxon>Harpellomycetes</taxon>
        <taxon>Harpellales</taxon>
        <taxon>Legeriomycetaceae</taxon>
        <taxon>Smittium</taxon>
    </lineage>
</organism>
<accession>A0A1R1Y739</accession>
<dbReference type="Proteomes" id="UP000187429">
    <property type="component" value="Unassembled WGS sequence"/>
</dbReference>
<dbReference type="AlphaFoldDB" id="A0A1R1Y739"/>
<keyword evidence="2" id="KW-1185">Reference proteome</keyword>
<proteinExistence type="predicted"/>